<dbReference type="InterPro" id="IPR036291">
    <property type="entry name" value="NAD(P)-bd_dom_sf"/>
</dbReference>
<proteinExistence type="predicted"/>
<organism evidence="4 5">
    <name type="scientific">Yoonia ponticola</name>
    <dbReference type="NCBI Taxonomy" id="1524255"/>
    <lineage>
        <taxon>Bacteria</taxon>
        <taxon>Pseudomonadati</taxon>
        <taxon>Pseudomonadota</taxon>
        <taxon>Alphaproteobacteria</taxon>
        <taxon>Rhodobacterales</taxon>
        <taxon>Paracoccaceae</taxon>
        <taxon>Yoonia</taxon>
    </lineage>
</organism>
<evidence type="ECO:0000259" key="3">
    <source>
        <dbReference type="Pfam" id="PF22725"/>
    </source>
</evidence>
<dbReference type="GO" id="GO:0016491">
    <property type="term" value="F:oxidoreductase activity"/>
    <property type="evidence" value="ECO:0007669"/>
    <property type="project" value="UniProtKB-KW"/>
</dbReference>
<evidence type="ECO:0000256" key="1">
    <source>
        <dbReference type="ARBA" id="ARBA00023002"/>
    </source>
</evidence>
<dbReference type="EMBL" id="JACIJM010000001">
    <property type="protein sequence ID" value="MBB5720835.1"/>
    <property type="molecule type" value="Genomic_DNA"/>
</dbReference>
<comment type="caution">
    <text evidence="4">The sequence shown here is derived from an EMBL/GenBank/DDBJ whole genome shotgun (WGS) entry which is preliminary data.</text>
</comment>
<protein>
    <submittedName>
        <fullName evidence="4">Putative dehydrogenase</fullName>
    </submittedName>
</protein>
<dbReference type="SUPFAM" id="SSF55347">
    <property type="entry name" value="Glyceraldehyde-3-phosphate dehydrogenase-like, C-terminal domain"/>
    <property type="match status" value="1"/>
</dbReference>
<evidence type="ECO:0000259" key="2">
    <source>
        <dbReference type="Pfam" id="PF01408"/>
    </source>
</evidence>
<dbReference type="PANTHER" id="PTHR43818">
    <property type="entry name" value="BCDNA.GH03377"/>
    <property type="match status" value="1"/>
</dbReference>
<dbReference type="Gene3D" id="3.30.360.10">
    <property type="entry name" value="Dihydrodipicolinate Reductase, domain 2"/>
    <property type="match status" value="1"/>
</dbReference>
<keyword evidence="1" id="KW-0560">Oxidoreductase</keyword>
<evidence type="ECO:0000313" key="5">
    <source>
        <dbReference type="Proteomes" id="UP000535415"/>
    </source>
</evidence>
<sequence>MDRKLKVLIAGTGFAGQGHADAFRGAGAEVVGMVGRTDTVVRDVAAKMNIPYAGTDWQAALEVCQPDIVTIATPGGAHVAPIKQAIAFGCHVFCDKPMTHSGETAIELYQLAQQKGVKTAYAASFRYSPSVLHAKRLVSEGAIGEPTEVESISHFNLDRNIPFGWSHSKAAGGGRLNNNFTHSLSIVSSVIGGEIRKVVGDVRDDMGRAPIVEGVHNFMTRRDFIPKDLSDPALKWGRSDVEWSYTVLAHFQSNVTAKPVSVLFKHGGLVPRFADDHIVFYGTTGAIYLKGHYGSGQLSHFGADQKWTDLPLPQDIIDANPDVQGETEQCWHYLVREFVKDINGETVAPYPTFAEGSQYQQIIDLIRSSDCWTDVPSIGRLRK</sequence>
<keyword evidence="5" id="KW-1185">Reference proteome</keyword>
<dbReference type="SUPFAM" id="SSF51735">
    <property type="entry name" value="NAD(P)-binding Rossmann-fold domains"/>
    <property type="match status" value="1"/>
</dbReference>
<dbReference type="PANTHER" id="PTHR43818:SF11">
    <property type="entry name" value="BCDNA.GH03377"/>
    <property type="match status" value="1"/>
</dbReference>
<feature type="domain" description="Gfo/Idh/MocA-like oxidoreductase N-terminal" evidence="2">
    <location>
        <begin position="5"/>
        <end position="119"/>
    </location>
</feature>
<accession>A0A7W9EY76</accession>
<dbReference type="Pfam" id="PF22725">
    <property type="entry name" value="GFO_IDH_MocA_C3"/>
    <property type="match status" value="1"/>
</dbReference>
<dbReference type="InterPro" id="IPR050463">
    <property type="entry name" value="Gfo/Idh/MocA_oxidrdct_glycsds"/>
</dbReference>
<dbReference type="Gene3D" id="3.40.50.720">
    <property type="entry name" value="NAD(P)-binding Rossmann-like Domain"/>
    <property type="match status" value="1"/>
</dbReference>
<gene>
    <name evidence="4" type="ORF">FHS72_000439</name>
</gene>
<dbReference type="InterPro" id="IPR000683">
    <property type="entry name" value="Gfo/Idh/MocA-like_OxRdtase_N"/>
</dbReference>
<dbReference type="Pfam" id="PF01408">
    <property type="entry name" value="GFO_IDH_MocA"/>
    <property type="match status" value="1"/>
</dbReference>
<dbReference type="RefSeq" id="WP_183524844.1">
    <property type="nucleotide sequence ID" value="NZ_JACIJM010000001.1"/>
</dbReference>
<evidence type="ECO:0000313" key="4">
    <source>
        <dbReference type="EMBL" id="MBB5720835.1"/>
    </source>
</evidence>
<reference evidence="4 5" key="1">
    <citation type="submission" date="2020-08" db="EMBL/GenBank/DDBJ databases">
        <title>Genomic Encyclopedia of Type Strains, Phase IV (KMG-IV): sequencing the most valuable type-strain genomes for metagenomic binning, comparative biology and taxonomic classification.</title>
        <authorList>
            <person name="Goeker M."/>
        </authorList>
    </citation>
    <scope>NUCLEOTIDE SEQUENCE [LARGE SCALE GENOMIC DNA]</scope>
    <source>
        <strain evidence="4 5">DSM 101064</strain>
    </source>
</reference>
<dbReference type="AlphaFoldDB" id="A0A7W9EY76"/>
<name>A0A7W9EY76_9RHOB</name>
<dbReference type="Proteomes" id="UP000535415">
    <property type="component" value="Unassembled WGS sequence"/>
</dbReference>
<dbReference type="GO" id="GO:0000166">
    <property type="term" value="F:nucleotide binding"/>
    <property type="evidence" value="ECO:0007669"/>
    <property type="project" value="InterPro"/>
</dbReference>
<dbReference type="InterPro" id="IPR055170">
    <property type="entry name" value="GFO_IDH_MocA-like_dom"/>
</dbReference>
<feature type="domain" description="GFO/IDH/MocA-like oxidoreductase" evidence="3">
    <location>
        <begin position="132"/>
        <end position="287"/>
    </location>
</feature>